<gene>
    <name evidence="2" type="ORF">GCM10023185_12390</name>
</gene>
<comment type="caution">
    <text evidence="2">The sequence shown here is derived from an EMBL/GenBank/DDBJ whole genome shotgun (WGS) entry which is preliminary data.</text>
</comment>
<dbReference type="PANTHER" id="PTHR43265:SF1">
    <property type="entry name" value="ESTERASE ESTD"/>
    <property type="match status" value="1"/>
</dbReference>
<feature type="domain" description="Serine aminopeptidase S33" evidence="1">
    <location>
        <begin position="147"/>
        <end position="351"/>
    </location>
</feature>
<sequence length="416" mass="44888">MTISVVPLAGGTFFAALDVPAQKVFRMPVEVTVRGDSVLLWMPQAESRYKARLDTVRKELSGTWTQPGVSSPVVLHHAPMPTASGKGTRLTPPYREEEVVFSNPASRLNLGGTLTIPPGPGPFPAVVLVSDMGPHDRDGSVNDFRLLGALADYLTRRGIAVLRYDDRGVGQSGGSSAAATTAALVTDVQAALNFLRARLEININRIGVVGHGEGANVALLAAGQPLPPAFVVSLAGYGLPGQQTLLQQQVDQLKAQKLDPAKVQAAYERQRTMYDIIRQTNAQQAQAIVANMLRQDCDGMDPRAAQSEAAQMLTPWQRYFLAFDPIASLDQVKCPVLLLNGTNDLEAPADLHLSALEKELKSVNKATTSKRLAGLNHLFQPPKTEWTLLNGEMRPLVSPIAQEAIREWITGLSAKK</sequence>
<dbReference type="PANTHER" id="PTHR43265">
    <property type="entry name" value="ESTERASE ESTD"/>
    <property type="match status" value="1"/>
</dbReference>
<protein>
    <submittedName>
        <fullName evidence="2">Alpha/beta hydrolase</fullName>
    </submittedName>
</protein>
<accession>A0ABP8I6V2</accession>
<dbReference type="InterPro" id="IPR029058">
    <property type="entry name" value="AB_hydrolase_fold"/>
</dbReference>
<keyword evidence="3" id="KW-1185">Reference proteome</keyword>
<evidence type="ECO:0000259" key="1">
    <source>
        <dbReference type="Pfam" id="PF12146"/>
    </source>
</evidence>
<dbReference type="Pfam" id="PF12146">
    <property type="entry name" value="Hydrolase_4"/>
    <property type="match status" value="1"/>
</dbReference>
<keyword evidence="2" id="KW-0378">Hydrolase</keyword>
<reference evidence="3" key="1">
    <citation type="journal article" date="2019" name="Int. J. Syst. Evol. Microbiol.">
        <title>The Global Catalogue of Microorganisms (GCM) 10K type strain sequencing project: providing services to taxonomists for standard genome sequencing and annotation.</title>
        <authorList>
            <consortium name="The Broad Institute Genomics Platform"/>
            <consortium name="The Broad Institute Genome Sequencing Center for Infectious Disease"/>
            <person name="Wu L."/>
            <person name="Ma J."/>
        </authorList>
    </citation>
    <scope>NUCLEOTIDE SEQUENCE [LARGE SCALE GENOMIC DNA]</scope>
    <source>
        <strain evidence="3">JCM 17923</strain>
    </source>
</reference>
<dbReference type="InterPro" id="IPR053145">
    <property type="entry name" value="AB_hydrolase_Est10"/>
</dbReference>
<dbReference type="RefSeq" id="WP_345234852.1">
    <property type="nucleotide sequence ID" value="NZ_BAABGZ010000013.1"/>
</dbReference>
<name>A0ABP8I6V2_9BACT</name>
<evidence type="ECO:0000313" key="2">
    <source>
        <dbReference type="EMBL" id="GAA4352563.1"/>
    </source>
</evidence>
<dbReference type="Proteomes" id="UP001501153">
    <property type="component" value="Unassembled WGS sequence"/>
</dbReference>
<dbReference type="InterPro" id="IPR022742">
    <property type="entry name" value="Hydrolase_4"/>
</dbReference>
<dbReference type="GO" id="GO:0016787">
    <property type="term" value="F:hydrolase activity"/>
    <property type="evidence" value="ECO:0007669"/>
    <property type="project" value="UniProtKB-KW"/>
</dbReference>
<proteinExistence type="predicted"/>
<dbReference type="EMBL" id="BAABGZ010000013">
    <property type="protein sequence ID" value="GAA4352563.1"/>
    <property type="molecule type" value="Genomic_DNA"/>
</dbReference>
<organism evidence="2 3">
    <name type="scientific">Hymenobacter saemangeumensis</name>
    <dbReference type="NCBI Taxonomy" id="1084522"/>
    <lineage>
        <taxon>Bacteria</taxon>
        <taxon>Pseudomonadati</taxon>
        <taxon>Bacteroidota</taxon>
        <taxon>Cytophagia</taxon>
        <taxon>Cytophagales</taxon>
        <taxon>Hymenobacteraceae</taxon>
        <taxon>Hymenobacter</taxon>
    </lineage>
</organism>
<evidence type="ECO:0000313" key="3">
    <source>
        <dbReference type="Proteomes" id="UP001501153"/>
    </source>
</evidence>
<dbReference type="SUPFAM" id="SSF53474">
    <property type="entry name" value="alpha/beta-Hydrolases"/>
    <property type="match status" value="1"/>
</dbReference>
<dbReference type="Gene3D" id="3.40.50.1820">
    <property type="entry name" value="alpha/beta hydrolase"/>
    <property type="match status" value="1"/>
</dbReference>